<dbReference type="GO" id="GO:0005886">
    <property type="term" value="C:plasma membrane"/>
    <property type="evidence" value="ECO:0007669"/>
    <property type="project" value="UniProtKB-SubCell"/>
</dbReference>
<feature type="transmembrane region" description="Helical" evidence="8">
    <location>
        <begin position="558"/>
        <end position="580"/>
    </location>
</feature>
<evidence type="ECO:0000256" key="3">
    <source>
        <dbReference type="ARBA" id="ARBA00022475"/>
    </source>
</evidence>
<evidence type="ECO:0000256" key="5">
    <source>
        <dbReference type="ARBA" id="ARBA00022989"/>
    </source>
</evidence>
<sequence length="774" mass="87508">MYRWLLLILTLGALSVPGRSAALDERAPDWDVMLKHFQLLADNYNAMIRDRRGSILKQFGEYDRILTFTENQSAKFDFLLDSYGDTGGFEALMRCRQISDLKQQFDDYLLQLERNCEILSDALERLKRLKADLEEDFNTASAAPFQAQLRQCLTAAERLENEFASLLKESQAYLKKFTETDRKVDALNTLAEQKRRQIVDGIFMKRGTSLWERVRNWGSWSGFRTGIREIFTLWRLNLTNWLELRIPTTGSFWARLLTVFLAIAIPVVPLGRRLIYPWFNRLAVIHEDEVSRGWFSAGLLLGSATAALWCAPGWLNGSDSSFIETLTTSFSAFTMLVFSIAFRLKVENARRSMELYVPVVIQHLIGAGLYLALAPFDVLQLVVIPVNLLVALSVAMIVCRRKLDWIDLLFGVATIAAALLAVVFAAAGQPYLGFTVTLGWLLVIARIQVTLVLTRALLNHERKKPGPQKKILINNLLLPLLWIWSAVQIFLWVTATYYVQESTFNWMGSRISLPQDLLSITPARLAGLLIAALVLRFVLKSLRELVHRKYDRRIGSGFLASVLTLGAYLAWVLFALTGLMLMEAKYSSLLVMLGGLSMGVGLALKSSLENCLAALTILAGQLVRNGDYIEVDGIYGCVRKIGFRSTVMETEEGAVLTIPNTQLVDSKFLNWTRSNPLRRVELLVDVAYNSDLAKVTELLRKVVANTEGVQSFPVPEILCRGLEASSIRFAVFFWAAEPRWWQTQARLRCRVLEIFRENGIEIPFNQLDVTVKHS</sequence>
<evidence type="ECO:0000256" key="1">
    <source>
        <dbReference type="ARBA" id="ARBA00004651"/>
    </source>
</evidence>
<keyword evidence="13" id="KW-1185">Reference proteome</keyword>
<dbReference type="Gene3D" id="1.10.287.1260">
    <property type="match status" value="1"/>
</dbReference>
<proteinExistence type="inferred from homology"/>
<dbReference type="SUPFAM" id="SSF82861">
    <property type="entry name" value="Mechanosensitive channel protein MscS (YggB), transmembrane region"/>
    <property type="match status" value="1"/>
</dbReference>
<dbReference type="PANTHER" id="PTHR30347:SF1">
    <property type="entry name" value="MECHANOSENSITIVE CHANNEL MSCK"/>
    <property type="match status" value="1"/>
</dbReference>
<feature type="transmembrane region" description="Helical" evidence="8">
    <location>
        <begin position="293"/>
        <end position="315"/>
    </location>
</feature>
<dbReference type="Gene3D" id="2.30.30.60">
    <property type="match status" value="1"/>
</dbReference>
<feature type="transmembrane region" description="Helical" evidence="8">
    <location>
        <begin position="321"/>
        <end position="343"/>
    </location>
</feature>
<feature type="transmembrane region" description="Helical" evidence="8">
    <location>
        <begin position="252"/>
        <end position="272"/>
    </location>
</feature>
<dbReference type="GO" id="GO:0008381">
    <property type="term" value="F:mechanosensitive monoatomic ion channel activity"/>
    <property type="evidence" value="ECO:0007669"/>
    <property type="project" value="UniProtKB-ARBA"/>
</dbReference>
<keyword evidence="3" id="KW-1003">Cell membrane</keyword>
<feature type="transmembrane region" description="Helical" evidence="8">
    <location>
        <begin position="438"/>
        <end position="458"/>
    </location>
</feature>
<dbReference type="GeneID" id="78295626"/>
<evidence type="ECO:0000256" key="9">
    <source>
        <dbReference type="SAM" id="SignalP"/>
    </source>
</evidence>
<name>A0A2U1AW41_9BACT</name>
<keyword evidence="6 8" id="KW-0472">Membrane</keyword>
<feature type="domain" description="Mechanosensitive ion channel MscS" evidence="10">
    <location>
        <begin position="607"/>
        <end position="673"/>
    </location>
</feature>
<feature type="chain" id="PRO_5015537997" evidence="9">
    <location>
        <begin position="22"/>
        <end position="774"/>
    </location>
</feature>
<evidence type="ECO:0000256" key="8">
    <source>
        <dbReference type="SAM" id="Phobius"/>
    </source>
</evidence>
<feature type="transmembrane region" description="Helical" evidence="8">
    <location>
        <begin position="355"/>
        <end position="373"/>
    </location>
</feature>
<reference evidence="12 13" key="1">
    <citation type="submission" date="2018-04" db="EMBL/GenBank/DDBJ databases">
        <title>Genomic Encyclopedia of Type Strains, Phase IV (KMG-IV): sequencing the most valuable type-strain genomes for metagenomic binning, comparative biology and taxonomic classification.</title>
        <authorList>
            <person name="Goeker M."/>
        </authorList>
    </citation>
    <scope>NUCLEOTIDE SEQUENCE [LARGE SCALE GENOMIC DNA]</scope>
    <source>
        <strain evidence="12 13">DSM 14823</strain>
    </source>
</reference>
<dbReference type="Pfam" id="PF00924">
    <property type="entry name" value="MS_channel_2nd"/>
    <property type="match status" value="1"/>
</dbReference>
<keyword evidence="7" id="KW-0175">Coiled coil</keyword>
<feature type="transmembrane region" description="Helical" evidence="8">
    <location>
        <begin position="479"/>
        <end position="499"/>
    </location>
</feature>
<feature type="signal peptide" evidence="9">
    <location>
        <begin position="1"/>
        <end position="21"/>
    </location>
</feature>
<evidence type="ECO:0000256" key="6">
    <source>
        <dbReference type="ARBA" id="ARBA00023136"/>
    </source>
</evidence>
<protein>
    <submittedName>
        <fullName evidence="12">Small-conductance mechanosensitive channel</fullName>
    </submittedName>
</protein>
<dbReference type="InterPro" id="IPR023408">
    <property type="entry name" value="MscS_beta-dom_sf"/>
</dbReference>
<keyword evidence="9" id="KW-0732">Signal</keyword>
<feature type="transmembrane region" description="Helical" evidence="8">
    <location>
        <begin position="519"/>
        <end position="538"/>
    </location>
</feature>
<accession>A0A2U1AW41</accession>
<feature type="transmembrane region" description="Helical" evidence="8">
    <location>
        <begin position="379"/>
        <end position="398"/>
    </location>
</feature>
<evidence type="ECO:0000256" key="4">
    <source>
        <dbReference type="ARBA" id="ARBA00022692"/>
    </source>
</evidence>
<evidence type="ECO:0000256" key="7">
    <source>
        <dbReference type="SAM" id="Coils"/>
    </source>
</evidence>
<dbReference type="OrthoDB" id="9799209at2"/>
<comment type="caution">
    <text evidence="12">The sequence shown here is derived from an EMBL/GenBank/DDBJ whole genome shotgun (WGS) entry which is preliminary data.</text>
</comment>
<evidence type="ECO:0000256" key="2">
    <source>
        <dbReference type="ARBA" id="ARBA00008017"/>
    </source>
</evidence>
<gene>
    <name evidence="12" type="ORF">C8D82_11674</name>
</gene>
<dbReference type="AlphaFoldDB" id="A0A2U1AW41"/>
<dbReference type="InterPro" id="IPR011014">
    <property type="entry name" value="MscS_channel_TM-2"/>
</dbReference>
<evidence type="ECO:0000259" key="10">
    <source>
        <dbReference type="Pfam" id="PF00924"/>
    </source>
</evidence>
<dbReference type="Pfam" id="PF21082">
    <property type="entry name" value="MS_channel_3rd"/>
    <property type="match status" value="1"/>
</dbReference>
<feature type="domain" description="Mechanosensitive ion channel MscS C-terminal" evidence="11">
    <location>
        <begin position="681"/>
        <end position="762"/>
    </location>
</feature>
<evidence type="ECO:0000313" key="13">
    <source>
        <dbReference type="Proteomes" id="UP000245959"/>
    </source>
</evidence>
<dbReference type="SUPFAM" id="SSF50182">
    <property type="entry name" value="Sm-like ribonucleoproteins"/>
    <property type="match status" value="1"/>
</dbReference>
<dbReference type="RefSeq" id="WP_116884326.1">
    <property type="nucleotide sequence ID" value="NZ_CABMMC010000011.1"/>
</dbReference>
<keyword evidence="5 8" id="KW-1133">Transmembrane helix</keyword>
<comment type="subcellular location">
    <subcellularLocation>
        <location evidence="1">Cell membrane</location>
        <topology evidence="1">Multi-pass membrane protein</topology>
    </subcellularLocation>
</comment>
<dbReference type="InterPro" id="IPR010920">
    <property type="entry name" value="LSM_dom_sf"/>
</dbReference>
<evidence type="ECO:0000313" key="12">
    <source>
        <dbReference type="EMBL" id="PVY40622.1"/>
    </source>
</evidence>
<organism evidence="12 13">
    <name type="scientific">Victivallis vadensis</name>
    <dbReference type="NCBI Taxonomy" id="172901"/>
    <lineage>
        <taxon>Bacteria</taxon>
        <taxon>Pseudomonadati</taxon>
        <taxon>Lentisphaerota</taxon>
        <taxon>Lentisphaeria</taxon>
        <taxon>Victivallales</taxon>
        <taxon>Victivallaceae</taxon>
        <taxon>Victivallis</taxon>
    </lineage>
</organism>
<dbReference type="EMBL" id="QEKH01000016">
    <property type="protein sequence ID" value="PVY40622.1"/>
    <property type="molecule type" value="Genomic_DNA"/>
</dbReference>
<dbReference type="Proteomes" id="UP000245959">
    <property type="component" value="Unassembled WGS sequence"/>
</dbReference>
<keyword evidence="4 8" id="KW-0812">Transmembrane</keyword>
<dbReference type="SUPFAM" id="SSF82689">
    <property type="entry name" value="Mechanosensitive channel protein MscS (YggB), C-terminal domain"/>
    <property type="match status" value="1"/>
</dbReference>
<feature type="transmembrane region" description="Helical" evidence="8">
    <location>
        <begin position="405"/>
        <end position="426"/>
    </location>
</feature>
<dbReference type="PANTHER" id="PTHR30347">
    <property type="entry name" value="POTASSIUM CHANNEL RELATED"/>
    <property type="match status" value="1"/>
</dbReference>
<dbReference type="Gene3D" id="3.30.70.100">
    <property type="match status" value="1"/>
</dbReference>
<dbReference type="InterPro" id="IPR049278">
    <property type="entry name" value="MS_channel_C"/>
</dbReference>
<dbReference type="InterPro" id="IPR052702">
    <property type="entry name" value="MscS-like_channel"/>
</dbReference>
<evidence type="ECO:0000259" key="11">
    <source>
        <dbReference type="Pfam" id="PF21082"/>
    </source>
</evidence>
<feature type="coiled-coil region" evidence="7">
    <location>
        <begin position="109"/>
        <end position="176"/>
    </location>
</feature>
<dbReference type="InterPro" id="IPR011066">
    <property type="entry name" value="MscS_channel_C_sf"/>
</dbReference>
<comment type="similarity">
    <text evidence="2">Belongs to the MscS (TC 1.A.23) family.</text>
</comment>
<dbReference type="InterPro" id="IPR006685">
    <property type="entry name" value="MscS_channel_2nd"/>
</dbReference>